<reference evidence="2" key="1">
    <citation type="submission" date="2018-04" db="EMBL/GenBank/DDBJ databases">
        <authorList>
            <person name="Go L.Y."/>
            <person name="Mitchell J.A."/>
        </authorList>
    </citation>
    <scope>NUCLEOTIDE SEQUENCE</scope>
    <source>
        <tissue evidence="2">Whole organism</tissue>
    </source>
</reference>
<sequence length="110" mass="12937">MGKFHTKLFITFILLNFLVDSMNAKIILDNDENDKIYGNIMRERYRNKCLKNLEETFSTWKIFFKSVESYCEYAVQKAGAQGAFIRRGPPNRPLDDCFYLETCDDYLPAI</sequence>
<protein>
    <submittedName>
        <fullName evidence="3">CSON009411 protein</fullName>
    </submittedName>
</protein>
<accession>A0A336N307</accession>
<reference evidence="3" key="2">
    <citation type="submission" date="2018-07" db="EMBL/GenBank/DDBJ databases">
        <authorList>
            <person name="Quirk P.G."/>
            <person name="Krulwich T.A."/>
        </authorList>
    </citation>
    <scope>NUCLEOTIDE SEQUENCE</scope>
</reference>
<name>A0A336N307_CULSO</name>
<dbReference type="AlphaFoldDB" id="A0A336N307"/>
<evidence type="ECO:0000313" key="2">
    <source>
        <dbReference type="EMBL" id="SSX15894.1"/>
    </source>
</evidence>
<feature type="chain" id="PRO_5033343374" evidence="1">
    <location>
        <begin position="25"/>
        <end position="110"/>
    </location>
</feature>
<evidence type="ECO:0000256" key="1">
    <source>
        <dbReference type="SAM" id="SignalP"/>
    </source>
</evidence>
<organism evidence="3">
    <name type="scientific">Culicoides sonorensis</name>
    <name type="common">Biting midge</name>
    <dbReference type="NCBI Taxonomy" id="179676"/>
    <lineage>
        <taxon>Eukaryota</taxon>
        <taxon>Metazoa</taxon>
        <taxon>Ecdysozoa</taxon>
        <taxon>Arthropoda</taxon>
        <taxon>Hexapoda</taxon>
        <taxon>Insecta</taxon>
        <taxon>Pterygota</taxon>
        <taxon>Neoptera</taxon>
        <taxon>Endopterygota</taxon>
        <taxon>Diptera</taxon>
        <taxon>Nematocera</taxon>
        <taxon>Chironomoidea</taxon>
        <taxon>Ceratopogonidae</taxon>
        <taxon>Ceratopogoninae</taxon>
        <taxon>Culicoides</taxon>
        <taxon>Monoculicoides</taxon>
    </lineage>
</organism>
<proteinExistence type="predicted"/>
<dbReference type="EMBL" id="UFQS01003735">
    <property type="protein sequence ID" value="SSX15894.1"/>
    <property type="molecule type" value="Genomic_DNA"/>
</dbReference>
<dbReference type="VEuPathDB" id="VectorBase:CSON009411"/>
<keyword evidence="1" id="KW-0732">Signal</keyword>
<gene>
    <name evidence="3" type="primary">CSON009411</name>
</gene>
<evidence type="ECO:0000313" key="3">
    <source>
        <dbReference type="EMBL" id="SSX35237.1"/>
    </source>
</evidence>
<dbReference type="EMBL" id="UFQT01003735">
    <property type="protein sequence ID" value="SSX35237.1"/>
    <property type="molecule type" value="Genomic_DNA"/>
</dbReference>
<feature type="signal peptide" evidence="1">
    <location>
        <begin position="1"/>
        <end position="24"/>
    </location>
</feature>